<reference evidence="2 3" key="1">
    <citation type="submission" date="2013-01" db="EMBL/GenBank/DDBJ databases">
        <title>The Genome Sequence of Clostridium clostridioforme 90A8.</title>
        <authorList>
            <consortium name="The Broad Institute Genome Sequencing Platform"/>
            <person name="Earl A."/>
            <person name="Ward D."/>
            <person name="Feldgarden M."/>
            <person name="Gevers D."/>
            <person name="Courvalin P."/>
            <person name="Lambert T."/>
            <person name="Walker B."/>
            <person name="Young S.K."/>
            <person name="Zeng Q."/>
            <person name="Gargeya S."/>
            <person name="Fitzgerald M."/>
            <person name="Haas B."/>
            <person name="Abouelleil A."/>
            <person name="Alvarado L."/>
            <person name="Arachchi H.M."/>
            <person name="Berlin A.M."/>
            <person name="Chapman S.B."/>
            <person name="Dewar J."/>
            <person name="Goldberg J."/>
            <person name="Griggs A."/>
            <person name="Gujja S."/>
            <person name="Hansen M."/>
            <person name="Howarth C."/>
            <person name="Imamovic A."/>
            <person name="Larimer J."/>
            <person name="McCowan C."/>
            <person name="Murphy C."/>
            <person name="Neiman D."/>
            <person name="Pearson M."/>
            <person name="Priest M."/>
            <person name="Roberts A."/>
            <person name="Saif S."/>
            <person name="Shea T."/>
            <person name="Sisk P."/>
            <person name="Sykes S."/>
            <person name="Wortman J."/>
            <person name="Nusbaum C."/>
            <person name="Birren B."/>
        </authorList>
    </citation>
    <scope>NUCLEOTIDE SEQUENCE [LARGE SCALE GENOMIC DNA]</scope>
    <source>
        <strain evidence="2 3">90A8</strain>
    </source>
</reference>
<dbReference type="RefSeq" id="WP_002593372.1">
    <property type="nucleotide sequence ID" value="NZ_KB850977.1"/>
</dbReference>
<evidence type="ECO:0000313" key="2">
    <source>
        <dbReference type="EMBL" id="ENZ13257.1"/>
    </source>
</evidence>
<proteinExistence type="predicted"/>
<dbReference type="Pfam" id="PF14192">
    <property type="entry name" value="DUF4314"/>
    <property type="match status" value="1"/>
</dbReference>
<gene>
    <name evidence="2" type="ORF">HMPREF1090_02990</name>
</gene>
<accession>A0A0E2HMK2</accession>
<dbReference type="PATRIC" id="fig|999408.3.peg.3228"/>
<evidence type="ECO:0000313" key="3">
    <source>
        <dbReference type="Proteomes" id="UP000013085"/>
    </source>
</evidence>
<feature type="domain" description="DUF4314" evidence="1">
    <location>
        <begin position="6"/>
        <end position="72"/>
    </location>
</feature>
<dbReference type="AlphaFoldDB" id="A0A0E2HMK2"/>
<protein>
    <recommendedName>
        <fullName evidence="1">DUF4314 domain-containing protein</fullName>
    </recommendedName>
</protein>
<dbReference type="EMBL" id="AGYR01000034">
    <property type="protein sequence ID" value="ENZ13257.1"/>
    <property type="molecule type" value="Genomic_DNA"/>
</dbReference>
<comment type="caution">
    <text evidence="2">The sequence shown here is derived from an EMBL/GenBank/DDBJ whole genome shotgun (WGS) entry which is preliminary data.</text>
</comment>
<organism evidence="2 3">
    <name type="scientific">[Clostridium] clostridioforme 90A8</name>
    <dbReference type="NCBI Taxonomy" id="999408"/>
    <lineage>
        <taxon>Bacteria</taxon>
        <taxon>Bacillati</taxon>
        <taxon>Bacillota</taxon>
        <taxon>Clostridia</taxon>
        <taxon>Lachnospirales</taxon>
        <taxon>Lachnospiraceae</taxon>
        <taxon>Enterocloster</taxon>
    </lineage>
</organism>
<dbReference type="Proteomes" id="UP000013085">
    <property type="component" value="Unassembled WGS sequence"/>
</dbReference>
<name>A0A0E2HMK2_9FIRM</name>
<evidence type="ECO:0000259" key="1">
    <source>
        <dbReference type="Pfam" id="PF14192"/>
    </source>
</evidence>
<dbReference type="InterPro" id="IPR025463">
    <property type="entry name" value="DUF4314"/>
</dbReference>
<sequence length="77" mass="8415">MRMIRPDELKSLRNRYPAGTRVELLQMDDVQAPPIGTKGTVTGVDDTGSLLVNWDNGSGLNVIYGIDRVRKVADSNG</sequence>
<dbReference type="HOGENOM" id="CLU_179854_2_0_9"/>